<accession>A0A0F9WBU3</accession>
<gene>
    <name evidence="2" type="ORF">LCGC14_0377760</name>
</gene>
<feature type="domain" description="DUF551" evidence="1">
    <location>
        <begin position="3"/>
        <end position="62"/>
    </location>
</feature>
<dbReference type="Pfam" id="PF04448">
    <property type="entry name" value="DUF551"/>
    <property type="match status" value="1"/>
</dbReference>
<evidence type="ECO:0000313" key="2">
    <source>
        <dbReference type="EMBL" id="KKN75673.1"/>
    </source>
</evidence>
<proteinExistence type="predicted"/>
<organism evidence="2">
    <name type="scientific">marine sediment metagenome</name>
    <dbReference type="NCBI Taxonomy" id="412755"/>
    <lineage>
        <taxon>unclassified sequences</taxon>
        <taxon>metagenomes</taxon>
        <taxon>ecological metagenomes</taxon>
    </lineage>
</organism>
<evidence type="ECO:0000259" key="1">
    <source>
        <dbReference type="Pfam" id="PF04448"/>
    </source>
</evidence>
<comment type="caution">
    <text evidence="2">The sequence shown here is derived from an EMBL/GenBank/DDBJ whole genome shotgun (WGS) entry which is preliminary data.</text>
</comment>
<dbReference type="EMBL" id="LAZR01000305">
    <property type="protein sequence ID" value="KKN75673.1"/>
    <property type="molecule type" value="Genomic_DNA"/>
</dbReference>
<reference evidence="2" key="1">
    <citation type="journal article" date="2015" name="Nature">
        <title>Complex archaea that bridge the gap between prokaryotes and eukaryotes.</title>
        <authorList>
            <person name="Spang A."/>
            <person name="Saw J.H."/>
            <person name="Jorgensen S.L."/>
            <person name="Zaremba-Niedzwiedzka K."/>
            <person name="Martijn J."/>
            <person name="Lind A.E."/>
            <person name="van Eijk R."/>
            <person name="Schleper C."/>
            <person name="Guy L."/>
            <person name="Ettema T.J."/>
        </authorList>
    </citation>
    <scope>NUCLEOTIDE SEQUENCE</scope>
</reference>
<protein>
    <recommendedName>
        <fullName evidence="1">DUF551 domain-containing protein</fullName>
    </recommendedName>
</protein>
<dbReference type="AlphaFoldDB" id="A0A0F9WBU3"/>
<sequence length="65" mass="7549">MHWVDVSNRLPEFVSVQEAQVLLVWIPENKIPIALAYYHEQKGFQCYPQGGVVAHWMNIREPGVE</sequence>
<dbReference type="InterPro" id="IPR007539">
    <property type="entry name" value="DUF551"/>
</dbReference>
<name>A0A0F9WBU3_9ZZZZ</name>